<keyword evidence="3 5" id="KW-1133">Transmembrane helix</keyword>
<feature type="transmembrane region" description="Helical" evidence="5">
    <location>
        <begin position="333"/>
        <end position="351"/>
    </location>
</feature>
<evidence type="ECO:0000256" key="5">
    <source>
        <dbReference type="SAM" id="Phobius"/>
    </source>
</evidence>
<comment type="caution">
    <text evidence="7">The sequence shown here is derived from an EMBL/GenBank/DDBJ whole genome shotgun (WGS) entry which is preliminary data.</text>
</comment>
<feature type="domain" description="Major facilitator superfamily (MFS) profile" evidence="6">
    <location>
        <begin position="34"/>
        <end position="454"/>
    </location>
</feature>
<feature type="transmembrane region" description="Helical" evidence="5">
    <location>
        <begin position="253"/>
        <end position="276"/>
    </location>
</feature>
<dbReference type="PANTHER" id="PTHR23502:SF64">
    <property type="entry name" value="TRANSPORTER, PUTATIVE (AFU_ORTHOLOGUE AFUA_3G11760)-RELATED"/>
    <property type="match status" value="1"/>
</dbReference>
<dbReference type="Proteomes" id="UP000724874">
    <property type="component" value="Unassembled WGS sequence"/>
</dbReference>
<organism evidence="7 8">
    <name type="scientific">Gymnopilus junonius</name>
    <name type="common">Spectacular rustgill mushroom</name>
    <name type="synonym">Gymnopilus spectabilis subsp. junonius</name>
    <dbReference type="NCBI Taxonomy" id="109634"/>
    <lineage>
        <taxon>Eukaryota</taxon>
        <taxon>Fungi</taxon>
        <taxon>Dikarya</taxon>
        <taxon>Basidiomycota</taxon>
        <taxon>Agaricomycotina</taxon>
        <taxon>Agaricomycetes</taxon>
        <taxon>Agaricomycetidae</taxon>
        <taxon>Agaricales</taxon>
        <taxon>Agaricineae</taxon>
        <taxon>Hymenogastraceae</taxon>
        <taxon>Gymnopilus</taxon>
    </lineage>
</organism>
<evidence type="ECO:0000313" key="8">
    <source>
        <dbReference type="Proteomes" id="UP000724874"/>
    </source>
</evidence>
<name>A0A9P5NA52_GYMJU</name>
<evidence type="ECO:0000259" key="6">
    <source>
        <dbReference type="PROSITE" id="PS50850"/>
    </source>
</evidence>
<sequence length="470" mass="50355">MPSSEETPLLSENDVQARHDAIYRRFSPARKLAIVGMVSGCGLIPLFVTGSFTPSIPQIAKDLDTTGSIINLAVSLSAFAASVGGLIGGSYSTMYGRRAIYTFSLPILVLGSIGVATASNIPSLLFWRFMQALGASPGQVLGAGVIGDIYKLEERGRGMAVFFAAVLLGPSLAPLVGGWTTFHYSWRIMQGSLGMVGFVAFCIMYFFFPETSQPGTRGIDKLRAIQSESTEKRIGFVFVNPLRPMLLLRSPNLLLISIILSASLITVFVLLVPLAYTIGQRYNIANEALIGACFLPAGLGNMTGAALVGRISDRTVINWRKKRGGVWYPEDRLRASLIPFALIVPIPLIIYGLANQFVDGTPGLVICLVCLFINGIGVEMAFGPCAAYLVDVMHSRSAEALAANGGLRSVLMAAGIAVVLPMINTFGIAITNAVCAVMVWIAFVMLCCIIRYGDQMRAWVDVGFSTAENN</sequence>
<dbReference type="AlphaFoldDB" id="A0A9P5NA52"/>
<feature type="transmembrane region" description="Helical" evidence="5">
    <location>
        <begin position="188"/>
        <end position="208"/>
    </location>
</feature>
<evidence type="ECO:0000256" key="4">
    <source>
        <dbReference type="ARBA" id="ARBA00023136"/>
    </source>
</evidence>
<feature type="transmembrane region" description="Helical" evidence="5">
    <location>
        <begin position="99"/>
        <end position="119"/>
    </location>
</feature>
<dbReference type="OrthoDB" id="3066029at2759"/>
<feature type="transmembrane region" description="Helical" evidence="5">
    <location>
        <begin position="159"/>
        <end position="182"/>
    </location>
</feature>
<feature type="transmembrane region" description="Helical" evidence="5">
    <location>
        <begin position="429"/>
        <end position="450"/>
    </location>
</feature>
<feature type="transmembrane region" description="Helical" evidence="5">
    <location>
        <begin position="125"/>
        <end position="147"/>
    </location>
</feature>
<feature type="transmembrane region" description="Helical" evidence="5">
    <location>
        <begin position="401"/>
        <end position="423"/>
    </location>
</feature>
<dbReference type="SUPFAM" id="SSF103473">
    <property type="entry name" value="MFS general substrate transporter"/>
    <property type="match status" value="1"/>
</dbReference>
<dbReference type="InterPro" id="IPR020846">
    <property type="entry name" value="MFS_dom"/>
</dbReference>
<feature type="transmembrane region" description="Helical" evidence="5">
    <location>
        <begin position="68"/>
        <end position="87"/>
    </location>
</feature>
<reference evidence="7" key="1">
    <citation type="submission" date="2020-11" db="EMBL/GenBank/DDBJ databases">
        <authorList>
            <consortium name="DOE Joint Genome Institute"/>
            <person name="Ahrendt S."/>
            <person name="Riley R."/>
            <person name="Andreopoulos W."/>
            <person name="LaButti K."/>
            <person name="Pangilinan J."/>
            <person name="Ruiz-duenas F.J."/>
            <person name="Barrasa J.M."/>
            <person name="Sanchez-Garcia M."/>
            <person name="Camarero S."/>
            <person name="Miyauchi S."/>
            <person name="Serrano A."/>
            <person name="Linde D."/>
            <person name="Babiker R."/>
            <person name="Drula E."/>
            <person name="Ayuso-Fernandez I."/>
            <person name="Pacheco R."/>
            <person name="Padilla G."/>
            <person name="Ferreira P."/>
            <person name="Barriuso J."/>
            <person name="Kellner H."/>
            <person name="Castanera R."/>
            <person name="Alfaro M."/>
            <person name="Ramirez L."/>
            <person name="Pisabarro A.G."/>
            <person name="Kuo A."/>
            <person name="Tritt A."/>
            <person name="Lipzen A."/>
            <person name="He G."/>
            <person name="Yan M."/>
            <person name="Ng V."/>
            <person name="Cullen D."/>
            <person name="Martin F."/>
            <person name="Rosso M.-N."/>
            <person name="Henrissat B."/>
            <person name="Hibbett D."/>
            <person name="Martinez A.T."/>
            <person name="Grigoriev I.V."/>
        </authorList>
    </citation>
    <scope>NUCLEOTIDE SEQUENCE</scope>
    <source>
        <strain evidence="7">AH 44721</strain>
    </source>
</reference>
<dbReference type="Gene3D" id="1.20.1250.20">
    <property type="entry name" value="MFS general substrate transporter like domains"/>
    <property type="match status" value="1"/>
</dbReference>
<evidence type="ECO:0000256" key="2">
    <source>
        <dbReference type="ARBA" id="ARBA00022692"/>
    </source>
</evidence>
<gene>
    <name evidence="7" type="ORF">CPB84DRAFT_1794700</name>
</gene>
<dbReference type="EMBL" id="JADNYJ010000166">
    <property type="protein sequence ID" value="KAF8877738.1"/>
    <property type="molecule type" value="Genomic_DNA"/>
</dbReference>
<comment type="subcellular location">
    <subcellularLocation>
        <location evidence="1">Membrane</location>
        <topology evidence="1">Multi-pass membrane protein</topology>
    </subcellularLocation>
</comment>
<dbReference type="Pfam" id="PF07690">
    <property type="entry name" value="MFS_1"/>
    <property type="match status" value="1"/>
</dbReference>
<keyword evidence="8" id="KW-1185">Reference proteome</keyword>
<keyword evidence="4 5" id="KW-0472">Membrane</keyword>
<evidence type="ECO:0000313" key="7">
    <source>
        <dbReference type="EMBL" id="KAF8877738.1"/>
    </source>
</evidence>
<dbReference type="GO" id="GO:0022857">
    <property type="term" value="F:transmembrane transporter activity"/>
    <property type="evidence" value="ECO:0007669"/>
    <property type="project" value="InterPro"/>
</dbReference>
<feature type="transmembrane region" description="Helical" evidence="5">
    <location>
        <begin position="32"/>
        <end position="56"/>
    </location>
</feature>
<dbReference type="GO" id="GO:0005886">
    <property type="term" value="C:plasma membrane"/>
    <property type="evidence" value="ECO:0007669"/>
    <property type="project" value="TreeGrafter"/>
</dbReference>
<keyword evidence="2 5" id="KW-0812">Transmembrane</keyword>
<dbReference type="PANTHER" id="PTHR23502">
    <property type="entry name" value="MAJOR FACILITATOR SUPERFAMILY"/>
    <property type="match status" value="1"/>
</dbReference>
<evidence type="ECO:0000256" key="1">
    <source>
        <dbReference type="ARBA" id="ARBA00004141"/>
    </source>
</evidence>
<dbReference type="PROSITE" id="PS50850">
    <property type="entry name" value="MFS"/>
    <property type="match status" value="1"/>
</dbReference>
<protein>
    <submittedName>
        <fullName evidence="7">MFS general substrate transporter</fullName>
    </submittedName>
</protein>
<feature type="transmembrane region" description="Helical" evidence="5">
    <location>
        <begin position="288"/>
        <end position="312"/>
    </location>
</feature>
<dbReference type="InterPro" id="IPR011701">
    <property type="entry name" value="MFS"/>
</dbReference>
<accession>A0A9P5NA52</accession>
<dbReference type="InterPro" id="IPR036259">
    <property type="entry name" value="MFS_trans_sf"/>
</dbReference>
<proteinExistence type="predicted"/>
<evidence type="ECO:0000256" key="3">
    <source>
        <dbReference type="ARBA" id="ARBA00022989"/>
    </source>
</evidence>
<feature type="transmembrane region" description="Helical" evidence="5">
    <location>
        <begin position="363"/>
        <end position="389"/>
    </location>
</feature>